<name>A0A0C4EGJ2_MAGP6</name>
<dbReference type="OrthoDB" id="3050608at2759"/>
<evidence type="ECO:0000313" key="3">
    <source>
        <dbReference type="EnsemblFungi" id="MAPG_11945T0"/>
    </source>
</evidence>
<gene>
    <name evidence="2" type="ORF">MAPG_11945</name>
</gene>
<organism evidence="3 4">
    <name type="scientific">Magnaporthiopsis poae (strain ATCC 64411 / 73-15)</name>
    <name type="common">Kentucky bluegrass fungus</name>
    <name type="synonym">Magnaporthe poae</name>
    <dbReference type="NCBI Taxonomy" id="644358"/>
    <lineage>
        <taxon>Eukaryota</taxon>
        <taxon>Fungi</taxon>
        <taxon>Dikarya</taxon>
        <taxon>Ascomycota</taxon>
        <taxon>Pezizomycotina</taxon>
        <taxon>Sordariomycetes</taxon>
        <taxon>Sordariomycetidae</taxon>
        <taxon>Magnaporthales</taxon>
        <taxon>Magnaporthaceae</taxon>
        <taxon>Magnaporthiopsis</taxon>
    </lineage>
</organism>
<reference evidence="2" key="1">
    <citation type="submission" date="2010-05" db="EMBL/GenBank/DDBJ databases">
        <title>The Genome Sequence of Magnaporthe poae strain ATCC 64411.</title>
        <authorList>
            <consortium name="The Broad Institute Genome Sequencing Platform"/>
            <consortium name="Broad Institute Genome Sequencing Center for Infectious Disease"/>
            <person name="Ma L.-J."/>
            <person name="Dead R."/>
            <person name="Young S."/>
            <person name="Zeng Q."/>
            <person name="Koehrsen M."/>
            <person name="Alvarado L."/>
            <person name="Berlin A."/>
            <person name="Chapman S.B."/>
            <person name="Chen Z."/>
            <person name="Freedman E."/>
            <person name="Gellesch M."/>
            <person name="Goldberg J."/>
            <person name="Griggs A."/>
            <person name="Gujja S."/>
            <person name="Heilman E.R."/>
            <person name="Heiman D."/>
            <person name="Hepburn T."/>
            <person name="Howarth C."/>
            <person name="Jen D."/>
            <person name="Larson L."/>
            <person name="Mehta T."/>
            <person name="Neiman D."/>
            <person name="Pearson M."/>
            <person name="Roberts A."/>
            <person name="Saif S."/>
            <person name="Shea T."/>
            <person name="Shenoy N."/>
            <person name="Sisk P."/>
            <person name="Stolte C."/>
            <person name="Sykes S."/>
            <person name="Walk T."/>
            <person name="White J."/>
            <person name="Yandava C."/>
            <person name="Haas B."/>
            <person name="Nusbaum C."/>
            <person name="Birren B."/>
        </authorList>
    </citation>
    <scope>NUCLEOTIDE SEQUENCE</scope>
    <source>
        <strain evidence="2">ATCC 64411</strain>
    </source>
</reference>
<dbReference type="EnsemblFungi" id="MAPG_11945T0">
    <property type="protein sequence ID" value="MAPG_11945T0"/>
    <property type="gene ID" value="MAPG_11945"/>
</dbReference>
<dbReference type="AlphaFoldDB" id="A0A0C4EGJ2"/>
<dbReference type="VEuPathDB" id="FungiDB:MAPG_11945"/>
<reference evidence="4" key="2">
    <citation type="submission" date="2010-05" db="EMBL/GenBank/DDBJ databases">
        <title>The genome sequence of Magnaporthe poae strain ATCC 64411.</title>
        <authorList>
            <person name="Ma L.-J."/>
            <person name="Dead R."/>
            <person name="Young S."/>
            <person name="Zeng Q."/>
            <person name="Koehrsen M."/>
            <person name="Alvarado L."/>
            <person name="Berlin A."/>
            <person name="Chapman S.B."/>
            <person name="Chen Z."/>
            <person name="Freedman E."/>
            <person name="Gellesch M."/>
            <person name="Goldberg J."/>
            <person name="Griggs A."/>
            <person name="Gujja S."/>
            <person name="Heilman E.R."/>
            <person name="Heiman D."/>
            <person name="Hepburn T."/>
            <person name="Howarth C."/>
            <person name="Jen D."/>
            <person name="Larson L."/>
            <person name="Mehta T."/>
            <person name="Neiman D."/>
            <person name="Pearson M."/>
            <person name="Roberts A."/>
            <person name="Saif S."/>
            <person name="Shea T."/>
            <person name="Shenoy N."/>
            <person name="Sisk P."/>
            <person name="Stolte C."/>
            <person name="Sykes S."/>
            <person name="Walk T."/>
            <person name="White J."/>
            <person name="Yandava C."/>
            <person name="Haas B."/>
            <person name="Nusbaum C."/>
            <person name="Birren B."/>
        </authorList>
    </citation>
    <scope>NUCLEOTIDE SEQUENCE [LARGE SCALE GENOMIC DNA]</scope>
    <source>
        <strain evidence="4">ATCC 64411 / 73-15</strain>
    </source>
</reference>
<feature type="compositionally biased region" description="Low complexity" evidence="1">
    <location>
        <begin position="14"/>
        <end position="25"/>
    </location>
</feature>
<feature type="compositionally biased region" description="Polar residues" evidence="1">
    <location>
        <begin position="1"/>
        <end position="13"/>
    </location>
</feature>
<evidence type="ECO:0000256" key="1">
    <source>
        <dbReference type="SAM" id="MobiDB-lite"/>
    </source>
</evidence>
<accession>A0A0C4EGJ2</accession>
<evidence type="ECO:0000313" key="2">
    <source>
        <dbReference type="EMBL" id="KLU93006.1"/>
    </source>
</evidence>
<sequence length="75" mass="7901">MDLLKNNNNDSTMATGQAPAAGAGAEKQDYGDKAFDMMAKKAGHPVERNTGEKITDAARSAFEKTTNFGRGGNHA</sequence>
<proteinExistence type="predicted"/>
<dbReference type="EMBL" id="GL877053">
    <property type="protein sequence ID" value="KLU93006.1"/>
    <property type="molecule type" value="Genomic_DNA"/>
</dbReference>
<feature type="region of interest" description="Disordered" evidence="1">
    <location>
        <begin position="1"/>
        <end position="28"/>
    </location>
</feature>
<protein>
    <submittedName>
        <fullName evidence="2 3">Uncharacterized protein</fullName>
    </submittedName>
</protein>
<reference evidence="3" key="4">
    <citation type="journal article" date="2015" name="G3 (Bethesda)">
        <title>Genome sequences of three phytopathogenic species of the Magnaporthaceae family of fungi.</title>
        <authorList>
            <person name="Okagaki L.H."/>
            <person name="Nunes C.C."/>
            <person name="Sailsbery J."/>
            <person name="Clay B."/>
            <person name="Brown D."/>
            <person name="John T."/>
            <person name="Oh Y."/>
            <person name="Young N."/>
            <person name="Fitzgerald M."/>
            <person name="Haas B.J."/>
            <person name="Zeng Q."/>
            <person name="Young S."/>
            <person name="Adiconis X."/>
            <person name="Fan L."/>
            <person name="Levin J.Z."/>
            <person name="Mitchell T.K."/>
            <person name="Okubara P.A."/>
            <person name="Farman M.L."/>
            <person name="Kohn L.M."/>
            <person name="Birren B."/>
            <person name="Ma L.-J."/>
            <person name="Dean R.A."/>
        </authorList>
    </citation>
    <scope>NUCLEOTIDE SEQUENCE</scope>
    <source>
        <strain evidence="3">ATCC 64411 / 73-15</strain>
    </source>
</reference>
<dbReference type="Proteomes" id="UP000011715">
    <property type="component" value="Unassembled WGS sequence"/>
</dbReference>
<dbReference type="EMBL" id="ADBL01002986">
    <property type="status" value="NOT_ANNOTATED_CDS"/>
    <property type="molecule type" value="Genomic_DNA"/>
</dbReference>
<keyword evidence="4" id="KW-1185">Reference proteome</keyword>
<reference evidence="3" key="5">
    <citation type="submission" date="2015-06" db="UniProtKB">
        <authorList>
            <consortium name="EnsemblFungi"/>
        </authorList>
    </citation>
    <scope>IDENTIFICATION</scope>
    <source>
        <strain evidence="3">ATCC 64411</strain>
    </source>
</reference>
<dbReference type="eggNOG" id="ENOG502SYKH">
    <property type="taxonomic scope" value="Eukaryota"/>
</dbReference>
<reference evidence="2" key="3">
    <citation type="submission" date="2011-03" db="EMBL/GenBank/DDBJ databases">
        <title>Annotation of Magnaporthe poae ATCC 64411.</title>
        <authorList>
            <person name="Ma L.-J."/>
            <person name="Dead R."/>
            <person name="Young S.K."/>
            <person name="Zeng Q."/>
            <person name="Gargeya S."/>
            <person name="Fitzgerald M."/>
            <person name="Haas B."/>
            <person name="Abouelleil A."/>
            <person name="Alvarado L."/>
            <person name="Arachchi H.M."/>
            <person name="Berlin A."/>
            <person name="Brown A."/>
            <person name="Chapman S.B."/>
            <person name="Chen Z."/>
            <person name="Dunbar C."/>
            <person name="Freedman E."/>
            <person name="Gearin G."/>
            <person name="Gellesch M."/>
            <person name="Goldberg J."/>
            <person name="Griggs A."/>
            <person name="Gujja S."/>
            <person name="Heiman D."/>
            <person name="Howarth C."/>
            <person name="Larson L."/>
            <person name="Lui A."/>
            <person name="MacDonald P.J.P."/>
            <person name="Mehta T."/>
            <person name="Montmayeur A."/>
            <person name="Murphy C."/>
            <person name="Neiman D."/>
            <person name="Pearson M."/>
            <person name="Priest M."/>
            <person name="Roberts A."/>
            <person name="Saif S."/>
            <person name="Shea T."/>
            <person name="Shenoy N."/>
            <person name="Sisk P."/>
            <person name="Stolte C."/>
            <person name="Sykes S."/>
            <person name="Yandava C."/>
            <person name="Wortman J."/>
            <person name="Nusbaum C."/>
            <person name="Birren B."/>
        </authorList>
    </citation>
    <scope>NUCLEOTIDE SEQUENCE</scope>
    <source>
        <strain evidence="2">ATCC 64411</strain>
    </source>
</reference>
<evidence type="ECO:0000313" key="4">
    <source>
        <dbReference type="Proteomes" id="UP000011715"/>
    </source>
</evidence>